<evidence type="ECO:0000259" key="5">
    <source>
        <dbReference type="Pfam" id="PF12802"/>
    </source>
</evidence>
<reference evidence="6" key="1">
    <citation type="submission" date="2022-03" db="EMBL/GenBank/DDBJ databases">
        <title>Bacterial whole genome sequence for Hymenobacter sp. DH14.</title>
        <authorList>
            <person name="Le V."/>
        </authorList>
    </citation>
    <scope>NUCLEOTIDE SEQUENCE</scope>
    <source>
        <strain evidence="6">DH14</strain>
    </source>
</reference>
<comment type="caution">
    <text evidence="6">The sequence shown here is derived from an EMBL/GenBank/DDBJ whole genome shotgun (WGS) entry which is preliminary data.</text>
</comment>
<dbReference type="SUPFAM" id="SSF46785">
    <property type="entry name" value="Winged helix' DNA-binding domain"/>
    <property type="match status" value="1"/>
</dbReference>
<evidence type="ECO:0000256" key="1">
    <source>
        <dbReference type="ARBA" id="ARBA00023015"/>
    </source>
</evidence>
<accession>A0A9X1VEP7</accession>
<dbReference type="PANTHER" id="PTHR38465">
    <property type="entry name" value="HTH-TYPE TRANSCRIPTIONAL REGULATOR MJ1563-RELATED"/>
    <property type="match status" value="1"/>
</dbReference>
<dbReference type="Gene3D" id="1.10.10.10">
    <property type="entry name" value="Winged helix-like DNA-binding domain superfamily/Winged helix DNA-binding domain"/>
    <property type="match status" value="1"/>
</dbReference>
<dbReference type="PIRSF" id="PIRSF006707">
    <property type="entry name" value="MJ1563"/>
    <property type="match status" value="1"/>
</dbReference>
<organism evidence="6 7">
    <name type="scientific">Hymenobacter cyanobacteriorum</name>
    <dbReference type="NCBI Taxonomy" id="2926463"/>
    <lineage>
        <taxon>Bacteria</taxon>
        <taxon>Pseudomonadati</taxon>
        <taxon>Bacteroidota</taxon>
        <taxon>Cytophagia</taxon>
        <taxon>Cytophagales</taxon>
        <taxon>Hymenobacteraceae</taxon>
        <taxon>Hymenobacter</taxon>
    </lineage>
</organism>
<name>A0A9X1VEP7_9BACT</name>
<keyword evidence="3 4" id="KW-0804">Transcription</keyword>
<keyword evidence="7" id="KW-1185">Reference proteome</keyword>
<dbReference type="GO" id="GO:0003677">
    <property type="term" value="F:DNA binding"/>
    <property type="evidence" value="ECO:0007669"/>
    <property type="project" value="UniProtKB-UniRule"/>
</dbReference>
<proteinExistence type="inferred from homology"/>
<dbReference type="InterPro" id="IPR000835">
    <property type="entry name" value="HTH_MarR-typ"/>
</dbReference>
<evidence type="ECO:0000256" key="4">
    <source>
        <dbReference type="PIRNR" id="PIRNR006707"/>
    </source>
</evidence>
<dbReference type="RefSeq" id="WP_241935607.1">
    <property type="nucleotide sequence ID" value="NZ_JALBGC010000002.1"/>
</dbReference>
<keyword evidence="2 4" id="KW-0238">DNA-binding</keyword>
<evidence type="ECO:0000313" key="7">
    <source>
        <dbReference type="Proteomes" id="UP001139193"/>
    </source>
</evidence>
<dbReference type="InterPro" id="IPR052362">
    <property type="entry name" value="HTH-GbsR_regulator"/>
</dbReference>
<dbReference type="GO" id="GO:0003700">
    <property type="term" value="F:DNA-binding transcription factor activity"/>
    <property type="evidence" value="ECO:0007669"/>
    <property type="project" value="InterPro"/>
</dbReference>
<protein>
    <recommendedName>
        <fullName evidence="4">HTH-type transcriptional regulator</fullName>
    </recommendedName>
</protein>
<evidence type="ECO:0000313" key="6">
    <source>
        <dbReference type="EMBL" id="MCI1187332.1"/>
    </source>
</evidence>
<dbReference type="Pfam" id="PF12802">
    <property type="entry name" value="MarR_2"/>
    <property type="match status" value="1"/>
</dbReference>
<dbReference type="InterPro" id="IPR036388">
    <property type="entry name" value="WH-like_DNA-bd_sf"/>
</dbReference>
<dbReference type="Proteomes" id="UP001139193">
    <property type="component" value="Unassembled WGS sequence"/>
</dbReference>
<evidence type="ECO:0000256" key="2">
    <source>
        <dbReference type="ARBA" id="ARBA00023125"/>
    </source>
</evidence>
<dbReference type="InterPro" id="IPR026282">
    <property type="entry name" value="MJ1563"/>
</dbReference>
<sequence>MIPENSDQTNPTLTLAEARAQFIHLWGVSGSSWGVSKTLAQVHALLLVSPAALSTEDIMEQLTISRGNASMTVRELLDWGLVYKELRPGERREYFVAEKDMLQVTRCIIRARKRRELDQIKRSLDQLAALPGDPADAEYRAFHATLTDIQQLATVSDKLLTRLMQAEKSWFWDKFLKLFI</sequence>
<keyword evidence="1 4" id="KW-0805">Transcription regulation</keyword>
<dbReference type="InterPro" id="IPR036390">
    <property type="entry name" value="WH_DNA-bd_sf"/>
</dbReference>
<gene>
    <name evidence="6" type="ORF">MON38_07855</name>
</gene>
<dbReference type="EMBL" id="JALBGC010000002">
    <property type="protein sequence ID" value="MCI1187332.1"/>
    <property type="molecule type" value="Genomic_DNA"/>
</dbReference>
<comment type="similarity">
    <text evidence="4">Belongs to the GbsR family.</text>
</comment>
<evidence type="ECO:0000256" key="3">
    <source>
        <dbReference type="ARBA" id="ARBA00023163"/>
    </source>
</evidence>
<feature type="domain" description="HTH marR-type" evidence="5">
    <location>
        <begin position="38"/>
        <end position="93"/>
    </location>
</feature>
<dbReference type="AlphaFoldDB" id="A0A9X1VEP7"/>
<dbReference type="PANTHER" id="PTHR38465:SF1">
    <property type="entry name" value="HTH-TYPE TRANSCRIPTIONAL REGULATOR MJ1563-RELATED"/>
    <property type="match status" value="1"/>
</dbReference>